<evidence type="ECO:0000313" key="2">
    <source>
        <dbReference type="Proteomes" id="UP000242415"/>
    </source>
</evidence>
<evidence type="ECO:0000313" key="1">
    <source>
        <dbReference type="EMBL" id="SDZ21111.1"/>
    </source>
</evidence>
<organism evidence="1 2">
    <name type="scientific">Micromonospora pattaloongensis</name>
    <dbReference type="NCBI Taxonomy" id="405436"/>
    <lineage>
        <taxon>Bacteria</taxon>
        <taxon>Bacillati</taxon>
        <taxon>Actinomycetota</taxon>
        <taxon>Actinomycetes</taxon>
        <taxon>Micromonosporales</taxon>
        <taxon>Micromonosporaceae</taxon>
        <taxon>Micromonospora</taxon>
    </lineage>
</organism>
<proteinExistence type="predicted"/>
<dbReference type="SUPFAM" id="SSF53850">
    <property type="entry name" value="Periplasmic binding protein-like II"/>
    <property type="match status" value="1"/>
</dbReference>
<gene>
    <name evidence="1" type="ORF">SAMN05444365_10783</name>
</gene>
<keyword evidence="2" id="KW-1185">Reference proteome</keyword>
<sequence>MTAFTMGAVTYDPKVVTIWDGFRVWLTAAGLPFDYVLYSHYERQVEDLIAGRIDAAWNSPLAWIRARRLAEARGLPIRALVMRDTDRDLASAVVVRADSDIASVDDLRGRTVATGAVDSPQATLLPLEHLRRHRLQPGTDFTVRRFDVGVGLHGDHLGGERDAARALIAGEVDAACVLDGNHLLFTKEGVLPSGSTRLLTTTDLYDHCNMTVTGAADASLVAGFEELLRSMSYADPAVRPLLDLEGLTSWEDGRTDGYDLLESAVTASGFYDGTGTVTAAEYRP</sequence>
<protein>
    <submittedName>
        <fullName evidence="1">ABC-type phosphate/phosphonate transport system, substrate-binding protein</fullName>
    </submittedName>
</protein>
<dbReference type="Proteomes" id="UP000242415">
    <property type="component" value="Unassembled WGS sequence"/>
</dbReference>
<dbReference type="EMBL" id="FNPH01000007">
    <property type="protein sequence ID" value="SDZ21111.1"/>
    <property type="molecule type" value="Genomic_DNA"/>
</dbReference>
<dbReference type="PANTHER" id="PTHR35841">
    <property type="entry name" value="PHOSPHONATES-BINDING PERIPLASMIC PROTEIN"/>
    <property type="match status" value="1"/>
</dbReference>
<name>A0A1H3R775_9ACTN</name>
<accession>A0A1H3R775</accession>
<reference evidence="2" key="1">
    <citation type="submission" date="2016-10" db="EMBL/GenBank/DDBJ databases">
        <authorList>
            <person name="Varghese N."/>
            <person name="Submissions S."/>
        </authorList>
    </citation>
    <scope>NUCLEOTIDE SEQUENCE [LARGE SCALE GENOMIC DNA]</scope>
    <source>
        <strain evidence="2">DSM 45245</strain>
    </source>
</reference>
<dbReference type="Pfam" id="PF12974">
    <property type="entry name" value="Phosphonate-bd"/>
    <property type="match status" value="1"/>
</dbReference>
<dbReference type="Gene3D" id="3.40.190.10">
    <property type="entry name" value="Periplasmic binding protein-like II"/>
    <property type="match status" value="2"/>
</dbReference>
<dbReference type="RefSeq" id="WP_217634892.1">
    <property type="nucleotide sequence ID" value="NZ_FNPH01000007.1"/>
</dbReference>
<dbReference type="STRING" id="405436.SAMN05444365_10783"/>
<dbReference type="AlphaFoldDB" id="A0A1H3R775"/>
<dbReference type="PANTHER" id="PTHR35841:SF1">
    <property type="entry name" value="PHOSPHONATES-BINDING PERIPLASMIC PROTEIN"/>
    <property type="match status" value="1"/>
</dbReference>